<keyword evidence="2 3" id="KW-0413">Isomerase</keyword>
<dbReference type="Pfam" id="PF07221">
    <property type="entry name" value="GlcNAc_2-epim"/>
    <property type="match status" value="1"/>
</dbReference>
<dbReference type="AlphaFoldDB" id="A0AAW9SIS9"/>
<sequence length="413" mass="45980">MTDLRLADPGHEGSWLNDPVHRRYLRADAERQVRFFALSLRGDGGFDALDHDAQPLLRQGQELHTTTRLVHSFALASAAGFGGTEEIVDAGMRYLWTVHRDPMHGGYLWSVDENGVHDGSKLAYGHVFVLLAASSAALIGHPLAQTLMEDILTVLDTRYSDEGRALFQDEFTRDWQVFSDYRGMNANMHGTEALLAAYEATGDRRHLDRAGDILDFFTRSMAGEYGNRIPEHYTSDWEVDPDYSGNPMFRPAGTTPGHSLEFARLMLHHWDLAGRPEGDTVGRARALVTQALSDAWREDGGLVYTLNAAGGVAIPDRYWWPVTEGIGALASLLKISADAKLEAWYRRLWKFAHGALIDRERGGWYPELGEDGRPVSRQFIGKPDIYHALQADLLPLAPGLSRSIEGLRDTRGA</sequence>
<dbReference type="InterPro" id="IPR012341">
    <property type="entry name" value="6hp_glycosidase-like_sf"/>
</dbReference>
<dbReference type="GO" id="GO:0016853">
    <property type="term" value="F:isomerase activity"/>
    <property type="evidence" value="ECO:0007669"/>
    <property type="project" value="UniProtKB-KW"/>
</dbReference>
<protein>
    <submittedName>
        <fullName evidence="3">AGE family epimerase/isomerase</fullName>
        <ecNumber evidence="3">5.-.-.-</ecNumber>
    </submittedName>
</protein>
<keyword evidence="4" id="KW-1185">Reference proteome</keyword>
<organism evidence="3 4">
    <name type="scientific">Ponticoccus litoralis</name>
    <dbReference type="NCBI Taxonomy" id="422297"/>
    <lineage>
        <taxon>Bacteria</taxon>
        <taxon>Pseudomonadati</taxon>
        <taxon>Pseudomonadota</taxon>
        <taxon>Alphaproteobacteria</taxon>
        <taxon>Rhodobacterales</taxon>
        <taxon>Roseobacteraceae</taxon>
        <taxon>Ponticoccus</taxon>
    </lineage>
</organism>
<dbReference type="SUPFAM" id="SSF48208">
    <property type="entry name" value="Six-hairpin glycosidases"/>
    <property type="match status" value="1"/>
</dbReference>
<dbReference type="EC" id="5.-.-.-" evidence="3"/>
<comment type="caution">
    <text evidence="3">The sequence shown here is derived from an EMBL/GenBank/DDBJ whole genome shotgun (WGS) entry which is preliminary data.</text>
</comment>
<accession>A0AAW9SIS9</accession>
<dbReference type="Proteomes" id="UP001428774">
    <property type="component" value="Unassembled WGS sequence"/>
</dbReference>
<dbReference type="EMBL" id="JBDNCH010000002">
    <property type="protein sequence ID" value="MEN9060237.1"/>
    <property type="molecule type" value="Genomic_DNA"/>
</dbReference>
<evidence type="ECO:0000256" key="1">
    <source>
        <dbReference type="ARBA" id="ARBA00008558"/>
    </source>
</evidence>
<dbReference type="InterPro" id="IPR008928">
    <property type="entry name" value="6-hairpin_glycosidase_sf"/>
</dbReference>
<dbReference type="RefSeq" id="WP_347165421.1">
    <property type="nucleotide sequence ID" value="NZ_JBDNCH010000002.1"/>
</dbReference>
<gene>
    <name evidence="3" type="ORF">ABFB10_03475</name>
</gene>
<dbReference type="GO" id="GO:0005975">
    <property type="term" value="P:carbohydrate metabolic process"/>
    <property type="evidence" value="ECO:0007669"/>
    <property type="project" value="InterPro"/>
</dbReference>
<dbReference type="Gene3D" id="1.50.10.10">
    <property type="match status" value="1"/>
</dbReference>
<comment type="similarity">
    <text evidence="1">Belongs to the N-acylglucosamine 2-epimerase family.</text>
</comment>
<name>A0AAW9SIS9_9RHOB</name>
<proteinExistence type="inferred from homology"/>
<reference evidence="3 4" key="1">
    <citation type="submission" date="2024-05" db="EMBL/GenBank/DDBJ databases">
        <title>Genome sequence of Ponticoccus litoralis KCCM 90028.</title>
        <authorList>
            <person name="Kim J.M."/>
            <person name="Lee J.K."/>
            <person name="Choi B.J."/>
            <person name="Bayburt H."/>
            <person name="Baek J.H."/>
            <person name="Jeon C.O."/>
        </authorList>
    </citation>
    <scope>NUCLEOTIDE SEQUENCE [LARGE SCALE GENOMIC DNA]</scope>
    <source>
        <strain evidence="3 4">KCCM 90028</strain>
    </source>
</reference>
<dbReference type="InterPro" id="IPR010819">
    <property type="entry name" value="AGE/CE"/>
</dbReference>
<evidence type="ECO:0000313" key="3">
    <source>
        <dbReference type="EMBL" id="MEN9060237.1"/>
    </source>
</evidence>
<evidence type="ECO:0000313" key="4">
    <source>
        <dbReference type="Proteomes" id="UP001428774"/>
    </source>
</evidence>
<evidence type="ECO:0000256" key="2">
    <source>
        <dbReference type="ARBA" id="ARBA00023235"/>
    </source>
</evidence>
<dbReference type="PANTHER" id="PTHR15108">
    <property type="entry name" value="N-ACYLGLUCOSAMINE-2-EPIMERASE"/>
    <property type="match status" value="1"/>
</dbReference>